<dbReference type="InterPro" id="IPR000515">
    <property type="entry name" value="MetI-like"/>
</dbReference>
<comment type="caution">
    <text evidence="11">The sequence shown here is derived from an EMBL/GenBank/DDBJ whole genome shotgun (WGS) entry which is preliminary data.</text>
</comment>
<evidence type="ECO:0000256" key="7">
    <source>
        <dbReference type="ARBA" id="ARBA00022989"/>
    </source>
</evidence>
<dbReference type="InterPro" id="IPR035906">
    <property type="entry name" value="MetI-like_sf"/>
</dbReference>
<protein>
    <submittedName>
        <fullName evidence="11">Amino acid ABC transporter permease</fullName>
    </submittedName>
</protein>
<keyword evidence="3 9" id="KW-0813">Transport</keyword>
<dbReference type="Proteomes" id="UP001199916">
    <property type="component" value="Unassembled WGS sequence"/>
</dbReference>
<reference evidence="11 12" key="1">
    <citation type="submission" date="2021-11" db="EMBL/GenBank/DDBJ databases">
        <title>Draft genome sequence of Paenibacillus profundus YoMME, a new Gram-positive bacteria with exoelectrogenic properties.</title>
        <authorList>
            <person name="Hubenova Y."/>
            <person name="Hubenova E."/>
            <person name="Manasiev Y."/>
            <person name="Peykov S."/>
            <person name="Mitov M."/>
        </authorList>
    </citation>
    <scope>NUCLEOTIDE SEQUENCE [LARGE SCALE GENOMIC DNA]</scope>
    <source>
        <strain evidence="11 12">YoMME</strain>
    </source>
</reference>
<dbReference type="InterPro" id="IPR010065">
    <property type="entry name" value="AA_ABC_transptr_permease_3TM"/>
</dbReference>
<accession>A0ABS8YP98</accession>
<gene>
    <name evidence="11" type="ORF">LQV63_22885</name>
</gene>
<organism evidence="11 12">
    <name type="scientific">Paenibacillus profundus</name>
    <dbReference type="NCBI Taxonomy" id="1173085"/>
    <lineage>
        <taxon>Bacteria</taxon>
        <taxon>Bacillati</taxon>
        <taxon>Bacillota</taxon>
        <taxon>Bacilli</taxon>
        <taxon>Bacillales</taxon>
        <taxon>Paenibacillaceae</taxon>
        <taxon>Paenibacillus</taxon>
    </lineage>
</organism>
<feature type="transmembrane region" description="Helical" evidence="9">
    <location>
        <begin position="192"/>
        <end position="213"/>
    </location>
</feature>
<comment type="similarity">
    <text evidence="2">Belongs to the binding-protein-dependent transport system permease family. HisMQ subfamily.</text>
</comment>
<proteinExistence type="inferred from homology"/>
<comment type="subcellular location">
    <subcellularLocation>
        <location evidence="1 9">Cell membrane</location>
        <topology evidence="1 9">Multi-pass membrane protein</topology>
    </subcellularLocation>
</comment>
<evidence type="ECO:0000256" key="5">
    <source>
        <dbReference type="ARBA" id="ARBA00022692"/>
    </source>
</evidence>
<dbReference type="CDD" id="cd06261">
    <property type="entry name" value="TM_PBP2"/>
    <property type="match status" value="1"/>
</dbReference>
<evidence type="ECO:0000313" key="11">
    <source>
        <dbReference type="EMBL" id="MCE5172132.1"/>
    </source>
</evidence>
<dbReference type="NCBIfam" id="TIGR01726">
    <property type="entry name" value="HEQRo_perm_3TM"/>
    <property type="match status" value="1"/>
</dbReference>
<keyword evidence="4" id="KW-1003">Cell membrane</keyword>
<evidence type="ECO:0000256" key="9">
    <source>
        <dbReference type="RuleBase" id="RU363032"/>
    </source>
</evidence>
<dbReference type="PANTHER" id="PTHR30614:SF20">
    <property type="entry name" value="GLUTAMINE TRANSPORT SYSTEM PERMEASE PROTEIN GLNP"/>
    <property type="match status" value="1"/>
</dbReference>
<evidence type="ECO:0000256" key="3">
    <source>
        <dbReference type="ARBA" id="ARBA00022448"/>
    </source>
</evidence>
<dbReference type="Gene3D" id="1.10.3720.10">
    <property type="entry name" value="MetI-like"/>
    <property type="match status" value="1"/>
</dbReference>
<evidence type="ECO:0000256" key="1">
    <source>
        <dbReference type="ARBA" id="ARBA00004651"/>
    </source>
</evidence>
<keyword evidence="5 9" id="KW-0812">Transmembrane</keyword>
<dbReference type="InterPro" id="IPR043429">
    <property type="entry name" value="ArtM/GltK/GlnP/TcyL/YhdX-like"/>
</dbReference>
<dbReference type="EMBL" id="JAJNBZ010000024">
    <property type="protein sequence ID" value="MCE5172132.1"/>
    <property type="molecule type" value="Genomic_DNA"/>
</dbReference>
<keyword evidence="6" id="KW-0029">Amino-acid transport</keyword>
<evidence type="ECO:0000313" key="12">
    <source>
        <dbReference type="Proteomes" id="UP001199916"/>
    </source>
</evidence>
<feature type="domain" description="ABC transmembrane type-1" evidence="10">
    <location>
        <begin position="29"/>
        <end position="217"/>
    </location>
</feature>
<name>A0ABS8YP98_9BACL</name>
<dbReference type="SUPFAM" id="SSF161098">
    <property type="entry name" value="MetI-like"/>
    <property type="match status" value="1"/>
</dbReference>
<evidence type="ECO:0000259" key="10">
    <source>
        <dbReference type="PROSITE" id="PS50928"/>
    </source>
</evidence>
<dbReference type="PROSITE" id="PS50928">
    <property type="entry name" value="ABC_TM1"/>
    <property type="match status" value="1"/>
</dbReference>
<evidence type="ECO:0000256" key="2">
    <source>
        <dbReference type="ARBA" id="ARBA00010072"/>
    </source>
</evidence>
<feature type="transmembrane region" description="Helical" evidence="9">
    <location>
        <begin position="31"/>
        <end position="53"/>
    </location>
</feature>
<evidence type="ECO:0000256" key="6">
    <source>
        <dbReference type="ARBA" id="ARBA00022970"/>
    </source>
</evidence>
<feature type="transmembrane region" description="Helical" evidence="9">
    <location>
        <begin position="98"/>
        <end position="117"/>
    </location>
</feature>
<feature type="transmembrane region" description="Helical" evidence="9">
    <location>
        <begin position="65"/>
        <end position="86"/>
    </location>
</feature>
<keyword evidence="12" id="KW-1185">Reference proteome</keyword>
<keyword evidence="8 9" id="KW-0472">Membrane</keyword>
<sequence length="228" mass="25209">MSKDGKGVRPVLDWFGMLWDFKWDYLSGAKITVLLSLFSVLAGFILGVVIVLVRMSGFKPLKWLTTAYIELVRGTPLLVQIFIIYFGLTEFGIEFSPFMAGVVAVSINSSAYLSEIFRAGIQAIDRGQAEAARSLGMSKAMTLRHIVLPQAFRNVLPAIGNEFVTIIKETSIVSFIGITDIMFQTEVIRSKTYTALGPLMGAAMMYFILTFTLSKAVATLERKLSSHD</sequence>
<evidence type="ECO:0000256" key="4">
    <source>
        <dbReference type="ARBA" id="ARBA00022475"/>
    </source>
</evidence>
<dbReference type="PANTHER" id="PTHR30614">
    <property type="entry name" value="MEMBRANE COMPONENT OF AMINO ACID ABC TRANSPORTER"/>
    <property type="match status" value="1"/>
</dbReference>
<evidence type="ECO:0000256" key="8">
    <source>
        <dbReference type="ARBA" id="ARBA00023136"/>
    </source>
</evidence>
<keyword evidence="7 9" id="KW-1133">Transmembrane helix</keyword>
<dbReference type="Pfam" id="PF00528">
    <property type="entry name" value="BPD_transp_1"/>
    <property type="match status" value="1"/>
</dbReference>